<sequence>MRLYFLSIWSILDPIYYLFTRLIYLEDTNQQRNIFRVRLTRYKGKEVNLKDGTIIKKNDLLIKIHLHNVRLLKDMNSVESDTRRGRIIYKHVLNGMPSLADHIQSHSRSEEIKGIVGITMLHKGCSRLGFETFEIKNPLYRFIKQFVFIPMYCLSVSQINTQSLRRPPKYLFMSKEALLNLYKR</sequence>
<dbReference type="EMBL" id="JADCLJ010000024">
    <property type="protein sequence ID" value="MBE4910122.1"/>
    <property type="molecule type" value="Genomic_DNA"/>
</dbReference>
<protein>
    <recommendedName>
        <fullName evidence="1">YkoP-like domain-containing protein</fullName>
    </recommendedName>
</protein>
<dbReference type="RefSeq" id="WP_193539740.1">
    <property type="nucleotide sequence ID" value="NZ_JADCLJ010000024.1"/>
</dbReference>
<feature type="domain" description="YkoP-like" evidence="1">
    <location>
        <begin position="4"/>
        <end position="182"/>
    </location>
</feature>
<dbReference type="Proteomes" id="UP001516662">
    <property type="component" value="Unassembled WGS sequence"/>
</dbReference>
<dbReference type="Pfam" id="PF22790">
    <property type="entry name" value="YkoP"/>
    <property type="match status" value="1"/>
</dbReference>
<accession>A0ABR9QNR8</accession>
<evidence type="ECO:0000313" key="3">
    <source>
        <dbReference type="Proteomes" id="UP001516662"/>
    </source>
</evidence>
<comment type="caution">
    <text evidence="2">The sequence shown here is derived from an EMBL/GenBank/DDBJ whole genome shotgun (WGS) entry which is preliminary data.</text>
</comment>
<name>A0ABR9QNR8_9BACI</name>
<evidence type="ECO:0000313" key="2">
    <source>
        <dbReference type="EMBL" id="MBE4910122.1"/>
    </source>
</evidence>
<organism evidence="2 3">
    <name type="scientific">Litchfieldia luteola</name>
    <dbReference type="NCBI Taxonomy" id="682179"/>
    <lineage>
        <taxon>Bacteria</taxon>
        <taxon>Bacillati</taxon>
        <taxon>Bacillota</taxon>
        <taxon>Bacilli</taxon>
        <taxon>Bacillales</taxon>
        <taxon>Bacillaceae</taxon>
        <taxon>Litchfieldia</taxon>
    </lineage>
</organism>
<dbReference type="InterPro" id="IPR054467">
    <property type="entry name" value="YkoP-like_dom"/>
</dbReference>
<keyword evidence="3" id="KW-1185">Reference proteome</keyword>
<evidence type="ECO:0000259" key="1">
    <source>
        <dbReference type="Pfam" id="PF22790"/>
    </source>
</evidence>
<gene>
    <name evidence="2" type="ORF">IMZ08_18965</name>
</gene>
<proteinExistence type="predicted"/>
<reference evidence="2 3" key="1">
    <citation type="submission" date="2020-10" db="EMBL/GenBank/DDBJ databases">
        <title>Bacillus sp. HD4P25, an endophyte from a halophyte.</title>
        <authorList>
            <person name="Sun J.-Q."/>
        </authorList>
    </citation>
    <scope>NUCLEOTIDE SEQUENCE [LARGE SCALE GENOMIC DNA]</scope>
    <source>
        <strain evidence="2 3">YIM 93174</strain>
    </source>
</reference>